<feature type="domain" description="SWIM-type" evidence="2">
    <location>
        <begin position="204"/>
        <end position="246"/>
    </location>
</feature>
<dbReference type="EMBL" id="JAZGQO010000015">
    <property type="protein sequence ID" value="KAK6168862.1"/>
    <property type="molecule type" value="Genomic_DNA"/>
</dbReference>
<sequence>MFILPLETWFKCVMRSWCESMRKGMALRFITFIRKSLPTLLLYTETKNNLIKYLQDHWFQSILHREAEYAKNIPDTFKPSLKDKTKESKLATVGINLVPRVEAIGASEDGWFLVEPNSKDSESLVHDEFVLLNRKDGEHFLIDHDYYETKPILHDNIKKQTENLNAKAGDTNLKCKNLIKLLTDLICSHFRTETLKFIPSHLSNSVNNNNNHKYICNIKLCTCLYFIIRGQPYFCKHLYACLSFHHGEKDLDKLLELYLTTVPTIPSYLDSFGVGKVIQPRQPVLDRVNLLEEMVHPVTLLDTEKLKKGKLLNILHNFKIKCTNYSGPLAHKQPHNMGNRRKDGPIKPDHYSLIEPEDIQNDPYRPHVKFPENAHERHGGRKRIKSRNRGRKFNKIVQEAYLQLGKHVTLCALENDHNNEVIIDNCLDDTEISIKNINSNNNTICYNEKNHENRIPRILKKQEIQKNIMCRICLDNNIKPIFRCST</sequence>
<organism evidence="3 4">
    <name type="scientific">Patella caerulea</name>
    <name type="common">Rayed Mediterranean limpet</name>
    <dbReference type="NCBI Taxonomy" id="87958"/>
    <lineage>
        <taxon>Eukaryota</taxon>
        <taxon>Metazoa</taxon>
        <taxon>Spiralia</taxon>
        <taxon>Lophotrochozoa</taxon>
        <taxon>Mollusca</taxon>
        <taxon>Gastropoda</taxon>
        <taxon>Patellogastropoda</taxon>
        <taxon>Patelloidea</taxon>
        <taxon>Patellidae</taxon>
        <taxon>Patella</taxon>
    </lineage>
</organism>
<evidence type="ECO:0000259" key="2">
    <source>
        <dbReference type="PROSITE" id="PS50966"/>
    </source>
</evidence>
<accession>A0AAN8G333</accession>
<dbReference type="Proteomes" id="UP001347796">
    <property type="component" value="Unassembled WGS sequence"/>
</dbReference>
<dbReference type="PROSITE" id="PS50966">
    <property type="entry name" value="ZF_SWIM"/>
    <property type="match status" value="1"/>
</dbReference>
<comment type="caution">
    <text evidence="3">The sequence shown here is derived from an EMBL/GenBank/DDBJ whole genome shotgun (WGS) entry which is preliminary data.</text>
</comment>
<protein>
    <recommendedName>
        <fullName evidence="2">SWIM-type domain-containing protein</fullName>
    </recommendedName>
</protein>
<keyword evidence="1" id="KW-0479">Metal-binding</keyword>
<evidence type="ECO:0000256" key="1">
    <source>
        <dbReference type="PROSITE-ProRule" id="PRU00325"/>
    </source>
</evidence>
<gene>
    <name evidence="3" type="ORF">SNE40_020033</name>
</gene>
<reference evidence="3 4" key="1">
    <citation type="submission" date="2024-01" db="EMBL/GenBank/DDBJ databases">
        <title>The genome of the rayed Mediterranean limpet Patella caerulea (Linnaeus, 1758).</title>
        <authorList>
            <person name="Anh-Thu Weber A."/>
            <person name="Halstead-Nussloch G."/>
        </authorList>
    </citation>
    <scope>NUCLEOTIDE SEQUENCE [LARGE SCALE GENOMIC DNA]</scope>
    <source>
        <strain evidence="3">AATW-2023a</strain>
        <tissue evidence="3">Whole specimen</tissue>
    </source>
</reference>
<keyword evidence="1" id="KW-0862">Zinc</keyword>
<keyword evidence="1" id="KW-0863">Zinc-finger</keyword>
<keyword evidence="4" id="KW-1185">Reference proteome</keyword>
<evidence type="ECO:0000313" key="4">
    <source>
        <dbReference type="Proteomes" id="UP001347796"/>
    </source>
</evidence>
<evidence type="ECO:0000313" key="3">
    <source>
        <dbReference type="EMBL" id="KAK6168862.1"/>
    </source>
</evidence>
<dbReference type="InterPro" id="IPR007527">
    <property type="entry name" value="Znf_SWIM"/>
</dbReference>
<proteinExistence type="predicted"/>
<dbReference type="AlphaFoldDB" id="A0AAN8G333"/>
<name>A0AAN8G333_PATCE</name>
<dbReference type="GO" id="GO:0008270">
    <property type="term" value="F:zinc ion binding"/>
    <property type="evidence" value="ECO:0007669"/>
    <property type="project" value="UniProtKB-KW"/>
</dbReference>